<dbReference type="RefSeq" id="WP_194696497.1">
    <property type="nucleotide sequence ID" value="NZ_JADKPO010000013.1"/>
</dbReference>
<feature type="region of interest" description="Disordered" evidence="1">
    <location>
        <begin position="47"/>
        <end position="77"/>
    </location>
</feature>
<evidence type="ECO:0000313" key="2">
    <source>
        <dbReference type="EMBL" id="MBF4768342.1"/>
    </source>
</evidence>
<feature type="region of interest" description="Disordered" evidence="1">
    <location>
        <begin position="169"/>
        <end position="198"/>
    </location>
</feature>
<dbReference type="AlphaFoldDB" id="A0A930YIM5"/>
<keyword evidence="3" id="KW-1185">Reference proteome</keyword>
<proteinExistence type="predicted"/>
<evidence type="ECO:0000256" key="1">
    <source>
        <dbReference type="SAM" id="MobiDB-lite"/>
    </source>
</evidence>
<dbReference type="Proteomes" id="UP000660668">
    <property type="component" value="Unassembled WGS sequence"/>
</dbReference>
<dbReference type="EMBL" id="JADKPO010000013">
    <property type="protein sequence ID" value="MBF4768342.1"/>
    <property type="molecule type" value="Genomic_DNA"/>
</dbReference>
<organism evidence="2 3">
    <name type="scientific">Nocardioides agariphilus</name>
    <dbReference type="NCBI Taxonomy" id="433664"/>
    <lineage>
        <taxon>Bacteria</taxon>
        <taxon>Bacillati</taxon>
        <taxon>Actinomycetota</taxon>
        <taxon>Actinomycetes</taxon>
        <taxon>Propionibacteriales</taxon>
        <taxon>Nocardioidaceae</taxon>
        <taxon>Nocardioides</taxon>
    </lineage>
</organism>
<evidence type="ECO:0000313" key="3">
    <source>
        <dbReference type="Proteomes" id="UP000660668"/>
    </source>
</evidence>
<comment type="caution">
    <text evidence="2">The sequence shown here is derived from an EMBL/GenBank/DDBJ whole genome shotgun (WGS) entry which is preliminary data.</text>
</comment>
<gene>
    <name evidence="2" type="ORF">ISU10_11245</name>
</gene>
<accession>A0A930YIM5</accession>
<sequence length="198" mass="21632">MSEQLEDSGVKVDLTLDGGGLSFKRAVPEAVALKIMALAMGASVNLGQTPSTARRPTPEPETDLDSAEDKDTNTFTPLDESVGEFVHRHGATRNVEKIAAIAMYLTTGGQERFTSEQLKEQFPKAGEKVPGNYPRDFRWAVQSKWIAEDHQRAKHFYITNSGKNAVNSKFSKDVRKASNLKTGKKRSSSASKSADSAE</sequence>
<name>A0A930YIM5_9ACTN</name>
<feature type="compositionally biased region" description="Low complexity" evidence="1">
    <location>
        <begin position="188"/>
        <end position="198"/>
    </location>
</feature>
<protein>
    <submittedName>
        <fullName evidence="2">Uncharacterized protein</fullName>
    </submittedName>
</protein>
<reference evidence="2" key="1">
    <citation type="submission" date="2020-11" db="EMBL/GenBank/DDBJ databases">
        <title>Nocardioides cynanchi sp. nov., isolated from soil of rhizosphere of Cynanchum wilfordii.</title>
        <authorList>
            <person name="Lee J.-S."/>
            <person name="Suh M.K."/>
            <person name="Kim J.-S."/>
        </authorList>
    </citation>
    <scope>NUCLEOTIDE SEQUENCE</scope>
    <source>
        <strain evidence="2">KCTC 19276</strain>
    </source>
</reference>